<keyword evidence="2" id="KW-1185">Reference proteome</keyword>
<gene>
    <name evidence="1" type="ORF">SAMN04489725_1362</name>
</gene>
<dbReference type="AlphaFoldDB" id="A0A1H2YEU4"/>
<evidence type="ECO:0000313" key="1">
    <source>
        <dbReference type="EMBL" id="SDX03687.1"/>
    </source>
</evidence>
<sequence>MNMTKKDEPLRVVCVNEPSPEALERFHEACKRVAVNIIRRKIEQARAGAEH</sequence>
<organism evidence="1 2">
    <name type="scientific">Alicyclobacillus hesperidum</name>
    <dbReference type="NCBI Taxonomy" id="89784"/>
    <lineage>
        <taxon>Bacteria</taxon>
        <taxon>Bacillati</taxon>
        <taxon>Bacillota</taxon>
        <taxon>Bacilli</taxon>
        <taxon>Bacillales</taxon>
        <taxon>Alicyclobacillaceae</taxon>
        <taxon>Alicyclobacillus</taxon>
    </lineage>
</organism>
<dbReference type="Proteomes" id="UP000182589">
    <property type="component" value="Unassembled WGS sequence"/>
</dbReference>
<dbReference type="STRING" id="89784.SAMN04489725_1362"/>
<evidence type="ECO:0000313" key="2">
    <source>
        <dbReference type="Proteomes" id="UP000182589"/>
    </source>
</evidence>
<protein>
    <submittedName>
        <fullName evidence="1">Uncharacterized protein</fullName>
    </submittedName>
</protein>
<accession>A0A1H2YEU4</accession>
<dbReference type="EMBL" id="FNOJ01000036">
    <property type="protein sequence ID" value="SDX03687.1"/>
    <property type="molecule type" value="Genomic_DNA"/>
</dbReference>
<proteinExistence type="predicted"/>
<reference evidence="2" key="1">
    <citation type="submission" date="2016-10" db="EMBL/GenBank/DDBJ databases">
        <authorList>
            <person name="Varghese N."/>
        </authorList>
    </citation>
    <scope>NUCLEOTIDE SEQUENCE [LARGE SCALE GENOMIC DNA]</scope>
    <source>
        <strain evidence="2">DSM 12489</strain>
    </source>
</reference>
<name>A0A1H2YEU4_9BACL</name>